<evidence type="ECO:0000256" key="1">
    <source>
        <dbReference type="ARBA" id="ARBA00018517"/>
    </source>
</evidence>
<dbReference type="GO" id="GO:0071164">
    <property type="term" value="F:RNA cap trimethylguanosine synthase activity"/>
    <property type="evidence" value="ECO:0007669"/>
    <property type="project" value="TreeGrafter"/>
</dbReference>
<evidence type="ECO:0000313" key="11">
    <source>
        <dbReference type="Proteomes" id="UP000324800"/>
    </source>
</evidence>
<dbReference type="SUPFAM" id="SSF53335">
    <property type="entry name" value="S-adenosyl-L-methionine-dependent methyltransferases"/>
    <property type="match status" value="1"/>
</dbReference>
<dbReference type="Proteomes" id="UP000324800">
    <property type="component" value="Unassembled WGS sequence"/>
</dbReference>
<dbReference type="Pfam" id="PF09445">
    <property type="entry name" value="Methyltransf_15"/>
    <property type="match status" value="2"/>
</dbReference>
<dbReference type="GO" id="GO:0005634">
    <property type="term" value="C:nucleus"/>
    <property type="evidence" value="ECO:0007669"/>
    <property type="project" value="TreeGrafter"/>
</dbReference>
<comment type="catalytic activity">
    <reaction evidence="4">
        <text>a 5'-end (N(7)-methyl 5'-triphosphoguanosine)-ribonucleoside in snoRNA + S-adenosyl-L-methionine = a 5'-end (N(2),N(7)-dimethyl 5'-triphosphoguanosine)-ribonucleoside in snoRNA + S-adenosyl-L-homocysteine + H(+)</text>
        <dbReference type="Rhea" id="RHEA:78475"/>
        <dbReference type="Rhea" id="RHEA-COMP:19086"/>
        <dbReference type="Rhea" id="RHEA-COMP:19088"/>
        <dbReference type="ChEBI" id="CHEBI:15378"/>
        <dbReference type="ChEBI" id="CHEBI:57856"/>
        <dbReference type="ChEBI" id="CHEBI:59789"/>
        <dbReference type="ChEBI" id="CHEBI:156461"/>
        <dbReference type="ChEBI" id="CHEBI:172880"/>
    </reaction>
    <physiologicalReaction direction="left-to-right" evidence="4">
        <dbReference type="Rhea" id="RHEA:78476"/>
    </physiologicalReaction>
</comment>
<evidence type="ECO:0000256" key="6">
    <source>
        <dbReference type="ARBA" id="ARBA00049075"/>
    </source>
</evidence>
<evidence type="ECO:0000313" key="10">
    <source>
        <dbReference type="EMBL" id="KAA6396390.1"/>
    </source>
</evidence>
<evidence type="ECO:0000256" key="5">
    <source>
        <dbReference type="ARBA" id="ARBA00048763"/>
    </source>
</evidence>
<organism evidence="10 11">
    <name type="scientific">Streblomastix strix</name>
    <dbReference type="NCBI Taxonomy" id="222440"/>
    <lineage>
        <taxon>Eukaryota</taxon>
        <taxon>Metamonada</taxon>
        <taxon>Preaxostyla</taxon>
        <taxon>Oxymonadida</taxon>
        <taxon>Streblomastigidae</taxon>
        <taxon>Streblomastix</taxon>
    </lineage>
</organism>
<feature type="compositionally biased region" description="Basic residues" evidence="9">
    <location>
        <begin position="634"/>
        <end position="646"/>
    </location>
</feature>
<comment type="catalytic activity">
    <reaction evidence="6">
        <text>a 5'-end (N(7)-methyl 5'-triphosphoguanosine)-ribonucleoside in snRNA + S-adenosyl-L-methionine = a 5'-end (N(2),N(7)-dimethyl 5'-triphosphoguanosine)-ribonucleoside in snRNA + S-adenosyl-L-homocysteine + H(+)</text>
        <dbReference type="Rhea" id="RHEA:78471"/>
        <dbReference type="Rhea" id="RHEA-COMP:19085"/>
        <dbReference type="Rhea" id="RHEA-COMP:19087"/>
        <dbReference type="ChEBI" id="CHEBI:15378"/>
        <dbReference type="ChEBI" id="CHEBI:57856"/>
        <dbReference type="ChEBI" id="CHEBI:59789"/>
        <dbReference type="ChEBI" id="CHEBI:156461"/>
        <dbReference type="ChEBI" id="CHEBI:172880"/>
    </reaction>
    <physiologicalReaction direction="left-to-right" evidence="6">
        <dbReference type="Rhea" id="RHEA:78472"/>
    </physiologicalReaction>
</comment>
<feature type="region of interest" description="Disordered" evidence="9">
    <location>
        <begin position="595"/>
        <end position="671"/>
    </location>
</feature>
<sequence>MHASESGMYSNLDSIINILSSKSNDDPQDERESFLHELEESVVLGGGLVVEGEFSEIPASITPNEACKHVIFEEEKEKEFNYQPSDQSEYSLPLYIMHTQQPIILSSSYADVQSRLFDGINNSRTNYYTGEKLSRRQRQQRNKELKRYLKQRYLLFSLFDRGINLDRESWFSVMPELISIHQSERLRCDVVLDSFCGAGGNAIQLAYTCHYVIAVDIDPLKIELAKSNARVYGVYDRIEFIVGDFIQLSKSGAFKDRSIDVVYLAPPWGGPGYKSRSFSDKQENNEEINQSLEQYQLDEDQEEGEEGEIKDSLTSQLPQHLMQLGEIDPYDLSNQLQPVSALELIRCAMLICENIAVSLPKHCNINEINKIIKQIEQENKLDKTLKAEIEYNCFDYGIDQDNEENEQQQSINDNDYNQNVQQQQEPITNNLQTQQIEELKDINQSQSKHIKIQSQSTNKITLQENNNTNQQSTSINQQSLHPRVIKSVPKMITLYIGEFLSGNWNEIRCQWEMQHRMMIDQMALQSNNDQYNDNEKEQTEETGGNEKINYRRKQNDWKERKYLEKEIIDNSALNYTENIPTGLHSFWNYDGEENDIENEGSLKDQDKISENGNQSDIKGEQDEYLDVFDQIPQKPKKRKRRNKNKNQKQYNEQEAFDQIDDENEHDTEQEQ</sequence>
<evidence type="ECO:0000256" key="9">
    <source>
        <dbReference type="SAM" id="MobiDB-lite"/>
    </source>
</evidence>
<proteinExistence type="inferred from homology"/>
<evidence type="ECO:0000256" key="7">
    <source>
        <dbReference type="ARBA" id="ARBA00049790"/>
    </source>
</evidence>
<comment type="similarity">
    <text evidence="2">Belongs to the methyltransferase superfamily. Trimethylguanosine synthase family.</text>
</comment>
<dbReference type="InterPro" id="IPR019012">
    <property type="entry name" value="RNA_cap_Gua-N2-MeTrfase"/>
</dbReference>
<accession>A0A5J4WN30</accession>
<dbReference type="AlphaFoldDB" id="A0A5J4WN30"/>
<protein>
    <recommendedName>
        <fullName evidence="1">Trimethylguanosine synthase</fullName>
    </recommendedName>
    <alternativeName>
        <fullName evidence="7">Cap-specific guanine-N(2) methyltransferase</fullName>
    </alternativeName>
</protein>
<feature type="region of interest" description="Disordered" evidence="9">
    <location>
        <begin position="527"/>
        <end position="552"/>
    </location>
</feature>
<dbReference type="CDD" id="cd02440">
    <property type="entry name" value="AdoMet_MTases"/>
    <property type="match status" value="1"/>
</dbReference>
<reference evidence="10 11" key="1">
    <citation type="submission" date="2019-03" db="EMBL/GenBank/DDBJ databases">
        <title>Single cell metagenomics reveals metabolic interactions within the superorganism composed of flagellate Streblomastix strix and complex community of Bacteroidetes bacteria on its surface.</title>
        <authorList>
            <person name="Treitli S.C."/>
            <person name="Kolisko M."/>
            <person name="Husnik F."/>
            <person name="Keeling P."/>
            <person name="Hampl V."/>
        </authorList>
    </citation>
    <scope>NUCLEOTIDE SEQUENCE [LARGE SCALE GENOMIC DNA]</scope>
    <source>
        <strain evidence="10">ST1C</strain>
    </source>
</reference>
<evidence type="ECO:0000256" key="8">
    <source>
        <dbReference type="SAM" id="Coils"/>
    </source>
</evidence>
<comment type="catalytic activity">
    <reaction evidence="3">
        <text>a 5'-end (N(2),N(7)-dimethyl 5'-triphosphoguanosine)-ribonucleoside in snoRNA + S-adenosyl-L-methionine = a 5'-end (N(2),N(2),N(7)-trimethyl 5'-triphosphoguanosine)-ribonucleoside in snoRNA + S-adenosyl-L-homocysteine + H(+)</text>
        <dbReference type="Rhea" id="RHEA:78507"/>
        <dbReference type="Rhea" id="RHEA-COMP:19088"/>
        <dbReference type="Rhea" id="RHEA-COMP:19090"/>
        <dbReference type="ChEBI" id="CHEBI:15378"/>
        <dbReference type="ChEBI" id="CHEBI:57856"/>
        <dbReference type="ChEBI" id="CHEBI:59789"/>
        <dbReference type="ChEBI" id="CHEBI:167623"/>
        <dbReference type="ChEBI" id="CHEBI:172880"/>
    </reaction>
    <physiologicalReaction direction="left-to-right" evidence="3">
        <dbReference type="Rhea" id="RHEA:78508"/>
    </physiologicalReaction>
</comment>
<comment type="caution">
    <text evidence="10">The sequence shown here is derived from an EMBL/GenBank/DDBJ whole genome shotgun (WGS) entry which is preliminary data.</text>
</comment>
<comment type="catalytic activity">
    <reaction evidence="5">
        <text>a 5'-end (N(2),N(7)-dimethyl 5'-triphosphoguanosine)-ribonucleoside in snRNA + S-adenosyl-L-methionine = a 5'-end (N(2),N(2),N(7)-trimethyl 5'-triphosphoguanosine)-ribonucleoside in snRNA + S-adenosyl-L-homocysteine + H(+)</text>
        <dbReference type="Rhea" id="RHEA:78479"/>
        <dbReference type="Rhea" id="RHEA-COMP:19087"/>
        <dbReference type="Rhea" id="RHEA-COMP:19089"/>
        <dbReference type="ChEBI" id="CHEBI:15378"/>
        <dbReference type="ChEBI" id="CHEBI:57856"/>
        <dbReference type="ChEBI" id="CHEBI:59789"/>
        <dbReference type="ChEBI" id="CHEBI:167623"/>
        <dbReference type="ChEBI" id="CHEBI:172880"/>
    </reaction>
    <physiologicalReaction direction="left-to-right" evidence="5">
        <dbReference type="Rhea" id="RHEA:78480"/>
    </physiologicalReaction>
</comment>
<evidence type="ECO:0000256" key="4">
    <source>
        <dbReference type="ARBA" id="ARBA00048740"/>
    </source>
</evidence>
<dbReference type="PANTHER" id="PTHR14741:SF32">
    <property type="entry name" value="TRIMETHYLGUANOSINE SYNTHASE"/>
    <property type="match status" value="1"/>
</dbReference>
<dbReference type="OrthoDB" id="194443at2759"/>
<dbReference type="InterPro" id="IPR029063">
    <property type="entry name" value="SAM-dependent_MTases_sf"/>
</dbReference>
<name>A0A5J4WN30_9EUKA</name>
<feature type="coiled-coil region" evidence="8">
    <location>
        <begin position="278"/>
        <end position="305"/>
    </location>
</feature>
<feature type="compositionally biased region" description="Basic and acidic residues" evidence="9">
    <location>
        <begin position="600"/>
        <end position="609"/>
    </location>
</feature>
<evidence type="ECO:0000256" key="3">
    <source>
        <dbReference type="ARBA" id="ARBA00047418"/>
    </source>
</evidence>
<keyword evidence="8" id="KW-0175">Coiled coil</keyword>
<dbReference type="PANTHER" id="PTHR14741">
    <property type="entry name" value="S-ADENOSYLMETHIONINE-DEPENDENT METHYLTRANSFERASE RELATED"/>
    <property type="match status" value="1"/>
</dbReference>
<dbReference type="Gene3D" id="3.40.50.150">
    <property type="entry name" value="Vaccinia Virus protein VP39"/>
    <property type="match status" value="1"/>
</dbReference>
<gene>
    <name evidence="10" type="ORF">EZS28_008086</name>
</gene>
<evidence type="ECO:0000256" key="2">
    <source>
        <dbReference type="ARBA" id="ARBA00025783"/>
    </source>
</evidence>
<feature type="compositionally biased region" description="Acidic residues" evidence="9">
    <location>
        <begin position="654"/>
        <end position="665"/>
    </location>
</feature>
<dbReference type="EMBL" id="SNRW01001438">
    <property type="protein sequence ID" value="KAA6396390.1"/>
    <property type="molecule type" value="Genomic_DNA"/>
</dbReference>